<evidence type="ECO:0000313" key="1">
    <source>
        <dbReference type="EMBL" id="KAI4336428.1"/>
    </source>
</evidence>
<reference evidence="1 2" key="1">
    <citation type="journal article" date="2022" name="DNA Res.">
        <title>Chromosomal-level genome assembly of the orchid tree Bauhinia variegata (Leguminosae; Cercidoideae) supports the allotetraploid origin hypothesis of Bauhinia.</title>
        <authorList>
            <person name="Zhong Y."/>
            <person name="Chen Y."/>
            <person name="Zheng D."/>
            <person name="Pang J."/>
            <person name="Liu Y."/>
            <person name="Luo S."/>
            <person name="Meng S."/>
            <person name="Qian L."/>
            <person name="Wei D."/>
            <person name="Dai S."/>
            <person name="Zhou R."/>
        </authorList>
    </citation>
    <scope>NUCLEOTIDE SEQUENCE [LARGE SCALE GENOMIC DNA]</scope>
    <source>
        <strain evidence="1">BV-YZ2020</strain>
    </source>
</reference>
<name>A0ACB9NJ88_BAUVA</name>
<protein>
    <submittedName>
        <fullName evidence="1">Uncharacterized protein</fullName>
    </submittedName>
</protein>
<gene>
    <name evidence="1" type="ORF">L6164_014957</name>
</gene>
<keyword evidence="2" id="KW-1185">Reference proteome</keyword>
<evidence type="ECO:0000313" key="2">
    <source>
        <dbReference type="Proteomes" id="UP000828941"/>
    </source>
</evidence>
<proteinExistence type="predicted"/>
<sequence>MRTLLALPPDPEGVSSARVLSSRAFLLLMPSLIIRVKFMHNMASLPFLALAPLQIRTTPRSSLKGEKIKGKCWIFFTFHSSSFCRWNRIDDSTVLRGVNYASAAAEIVDAMF</sequence>
<organism evidence="1 2">
    <name type="scientific">Bauhinia variegata</name>
    <name type="common">Purple orchid tree</name>
    <name type="synonym">Phanera variegata</name>
    <dbReference type="NCBI Taxonomy" id="167791"/>
    <lineage>
        <taxon>Eukaryota</taxon>
        <taxon>Viridiplantae</taxon>
        <taxon>Streptophyta</taxon>
        <taxon>Embryophyta</taxon>
        <taxon>Tracheophyta</taxon>
        <taxon>Spermatophyta</taxon>
        <taxon>Magnoliopsida</taxon>
        <taxon>eudicotyledons</taxon>
        <taxon>Gunneridae</taxon>
        <taxon>Pentapetalae</taxon>
        <taxon>rosids</taxon>
        <taxon>fabids</taxon>
        <taxon>Fabales</taxon>
        <taxon>Fabaceae</taxon>
        <taxon>Cercidoideae</taxon>
        <taxon>Cercideae</taxon>
        <taxon>Bauhiniinae</taxon>
        <taxon>Bauhinia</taxon>
    </lineage>
</organism>
<accession>A0ACB9NJ88</accession>
<comment type="caution">
    <text evidence="1">The sequence shown here is derived from an EMBL/GenBank/DDBJ whole genome shotgun (WGS) entry which is preliminary data.</text>
</comment>
<dbReference type="EMBL" id="CM039431">
    <property type="protein sequence ID" value="KAI4336428.1"/>
    <property type="molecule type" value="Genomic_DNA"/>
</dbReference>
<dbReference type="Proteomes" id="UP000828941">
    <property type="component" value="Chromosome 6"/>
</dbReference>